<dbReference type="Proteomes" id="UP000295757">
    <property type="component" value="Unassembled WGS sequence"/>
</dbReference>
<organism evidence="2 3">
    <name type="scientific">Mycoplasmopsis mustelae</name>
    <dbReference type="NCBI Taxonomy" id="171289"/>
    <lineage>
        <taxon>Bacteria</taxon>
        <taxon>Bacillati</taxon>
        <taxon>Mycoplasmatota</taxon>
        <taxon>Mycoplasmoidales</taxon>
        <taxon>Metamycoplasmataceae</taxon>
        <taxon>Mycoplasmopsis</taxon>
    </lineage>
</organism>
<comment type="caution">
    <text evidence="2">The sequence shown here is derived from an EMBL/GenBank/DDBJ whole genome shotgun (WGS) entry which is preliminary data.</text>
</comment>
<dbReference type="SUPFAM" id="SSF56563">
    <property type="entry name" value="Major capsid protein gp5"/>
    <property type="match status" value="1"/>
</dbReference>
<gene>
    <name evidence="2" type="ORF">BCF59_0489</name>
</gene>
<keyword evidence="3" id="KW-1185">Reference proteome</keyword>
<dbReference type="OrthoDB" id="394953at2"/>
<name>A0A4R7UDJ6_9BACT</name>
<sequence length="605" mass="68247">MKPIIIITKNKPTTANNENKRTIELTIELDSWSPIYENYGTKYREQIAPNCFDFDTEISKQEINSYLDHKVSIEHLLASTKNKSMQVRKENNKIIANIPVDEANPLLKKAADLIADGVIESNSFIFQPLEVEVNKIKDNPELQLELTYTKAKLMSIDPVFEGFYPQDKCRVYDASNNENINILEYLQGVKMKQETSQEQKQPTPNNDTEIQALNEKIAELEAQVLNQQAQRDEMYEKLQKRFEAVKEQNEQPKAPQLSFKELRDKAKAGTATAQELAQLNNEMLDLLTEADKNEIRVAHPATYAKLQKRALDGTTNEKGLAVIETQSMPGILTDWNALFPEYTELASKFNLTGLDQLVKNVYVPDNSDISAINEGADSTALGGKTFQVKFSPVRYSTYITQNNALTHGAELWNAQVQNAKNSIIRALRKKFYESLFTHATATVPTNGTYSGGVTQEAKYTTKATGKFSWSDIDALVREIQDKGGDDKVKDFVIVMHPTTLAALEEPFINSTTASFINTVYDTINKTYRGLQIITTSMYPDNTIATNKKVAVLFDKNAVASYGLSFVVENDPYKDMSKDQINTYIRTRGEIKLVDPHVHSRFVVVK</sequence>
<dbReference type="AlphaFoldDB" id="A0A4R7UDJ6"/>
<reference evidence="2 3" key="1">
    <citation type="submission" date="2019-03" db="EMBL/GenBank/DDBJ databases">
        <title>Genomic Encyclopedia of Archaeal and Bacterial Type Strains, Phase II (KMG-II): from individual species to whole genera.</title>
        <authorList>
            <person name="Goeker M."/>
        </authorList>
    </citation>
    <scope>NUCLEOTIDE SEQUENCE [LARGE SCALE GENOMIC DNA]</scope>
    <source>
        <strain evidence="2 3">ATCC 35214</strain>
    </source>
</reference>
<dbReference type="RefSeq" id="WP_134110893.1">
    <property type="nucleotide sequence ID" value="NZ_SOCN01000002.1"/>
</dbReference>
<keyword evidence="1" id="KW-0175">Coiled coil</keyword>
<feature type="coiled-coil region" evidence="1">
    <location>
        <begin position="210"/>
        <end position="237"/>
    </location>
</feature>
<proteinExistence type="predicted"/>
<evidence type="ECO:0000256" key="1">
    <source>
        <dbReference type="SAM" id="Coils"/>
    </source>
</evidence>
<evidence type="ECO:0000313" key="3">
    <source>
        <dbReference type="Proteomes" id="UP000295757"/>
    </source>
</evidence>
<evidence type="ECO:0000313" key="2">
    <source>
        <dbReference type="EMBL" id="TDV23500.1"/>
    </source>
</evidence>
<dbReference type="EMBL" id="SOCN01000002">
    <property type="protein sequence ID" value="TDV23500.1"/>
    <property type="molecule type" value="Genomic_DNA"/>
</dbReference>
<accession>A0A4R7UDJ6</accession>
<protein>
    <submittedName>
        <fullName evidence="2">HK97 family phage major capsid protein</fullName>
    </submittedName>
</protein>